<accession>A0AAV6IPQ8</accession>
<name>A0AAV6IPQ8_9ERIC</name>
<dbReference type="PANTHER" id="PTHR11461:SF211">
    <property type="entry name" value="GH10112P-RELATED"/>
    <property type="match status" value="1"/>
</dbReference>
<evidence type="ECO:0000256" key="2">
    <source>
        <dbReference type="RuleBase" id="RU000411"/>
    </source>
</evidence>
<dbReference type="InterPro" id="IPR042178">
    <property type="entry name" value="Serpin_sf_1"/>
</dbReference>
<evidence type="ECO:0000313" key="4">
    <source>
        <dbReference type="EMBL" id="KAG5530633.1"/>
    </source>
</evidence>
<evidence type="ECO:0000259" key="3">
    <source>
        <dbReference type="SMART" id="SM00093"/>
    </source>
</evidence>
<dbReference type="InterPro" id="IPR000215">
    <property type="entry name" value="Serpin_fam"/>
</dbReference>
<dbReference type="PROSITE" id="PS00284">
    <property type="entry name" value="SERPIN"/>
    <property type="match status" value="1"/>
</dbReference>
<dbReference type="InterPro" id="IPR036186">
    <property type="entry name" value="Serpin_sf"/>
</dbReference>
<dbReference type="Proteomes" id="UP000823749">
    <property type="component" value="Chromosome 9"/>
</dbReference>
<keyword evidence="5" id="KW-1185">Reference proteome</keyword>
<dbReference type="InterPro" id="IPR023796">
    <property type="entry name" value="Serpin_dom"/>
</dbReference>
<organism evidence="4 5">
    <name type="scientific">Rhododendron griersonianum</name>
    <dbReference type="NCBI Taxonomy" id="479676"/>
    <lineage>
        <taxon>Eukaryota</taxon>
        <taxon>Viridiplantae</taxon>
        <taxon>Streptophyta</taxon>
        <taxon>Embryophyta</taxon>
        <taxon>Tracheophyta</taxon>
        <taxon>Spermatophyta</taxon>
        <taxon>Magnoliopsida</taxon>
        <taxon>eudicotyledons</taxon>
        <taxon>Gunneridae</taxon>
        <taxon>Pentapetalae</taxon>
        <taxon>asterids</taxon>
        <taxon>Ericales</taxon>
        <taxon>Ericaceae</taxon>
        <taxon>Ericoideae</taxon>
        <taxon>Rhodoreae</taxon>
        <taxon>Rhododendron</taxon>
    </lineage>
</organism>
<dbReference type="SUPFAM" id="SSF56574">
    <property type="entry name" value="Serpins"/>
    <property type="match status" value="1"/>
</dbReference>
<feature type="domain" description="Serpin" evidence="3">
    <location>
        <begin position="53"/>
        <end position="446"/>
    </location>
</feature>
<comment type="caution">
    <text evidence="4">The sequence shown here is derived from an EMBL/GenBank/DDBJ whole genome shotgun (WGS) entry which is preliminary data.</text>
</comment>
<sequence>MVFCFNLCNNFLAVNNFQIWFVKIDSSCVASPEAMSREKSRSRMELCTRMVKQLLLKETEQGNYRNLVLSPLSIDVVLNMVAAGSRGRTLEKMLGLLGSENIDEIKSQSLEMMALASGDDGEDIQVLCLVNGYPQMMTLAATGEDDPVLCLVNGAWFDQRFAPKPSYTEDVLKGIYGCEVKTVDFVTRGDEVVDEINLWAEAASRGLIKDILQRGSLSRDMGLILANGLYFKGNWEDDLKFDADLTENRSFYLLNGDTVSVPFMTSHKSYRRWRSFDGFKVLHISYQSNKKQFSMYFFLPDERDGLQNLIDKLISDSGYSHEYSCLSESKLDEFWIPRFKFSYNLDVSLTMKEMGMPFPVMETLEDFSKMVEIPKGLPFIRSSMIQKAFIEVDEKGTVAAAFPLYTVSMSMDQPESTSFVADHPFMFMIMEEISKLVIFTGAVLDPSKVN</sequence>
<evidence type="ECO:0000313" key="5">
    <source>
        <dbReference type="Proteomes" id="UP000823749"/>
    </source>
</evidence>
<dbReference type="AlphaFoldDB" id="A0AAV6IPQ8"/>
<dbReference type="Gene3D" id="2.30.39.10">
    <property type="entry name" value="Alpha-1-antitrypsin, domain 1"/>
    <property type="match status" value="1"/>
</dbReference>
<comment type="similarity">
    <text evidence="1 2">Belongs to the serpin family.</text>
</comment>
<dbReference type="EMBL" id="JACTNZ010000009">
    <property type="protein sequence ID" value="KAG5530633.1"/>
    <property type="molecule type" value="Genomic_DNA"/>
</dbReference>
<gene>
    <name evidence="4" type="ORF">RHGRI_025558</name>
</gene>
<dbReference type="Pfam" id="PF00079">
    <property type="entry name" value="Serpin"/>
    <property type="match status" value="1"/>
</dbReference>
<dbReference type="GO" id="GO:0004867">
    <property type="term" value="F:serine-type endopeptidase inhibitor activity"/>
    <property type="evidence" value="ECO:0007669"/>
    <property type="project" value="InterPro"/>
</dbReference>
<dbReference type="InterPro" id="IPR023795">
    <property type="entry name" value="Serpin_CS"/>
</dbReference>
<dbReference type="Gene3D" id="3.30.497.10">
    <property type="entry name" value="Antithrombin, subunit I, domain 2"/>
    <property type="match status" value="1"/>
</dbReference>
<dbReference type="GO" id="GO:0005615">
    <property type="term" value="C:extracellular space"/>
    <property type="evidence" value="ECO:0007669"/>
    <property type="project" value="InterPro"/>
</dbReference>
<reference evidence="4" key="1">
    <citation type="submission" date="2020-08" db="EMBL/GenBank/DDBJ databases">
        <title>Plant Genome Project.</title>
        <authorList>
            <person name="Zhang R.-G."/>
        </authorList>
    </citation>
    <scope>NUCLEOTIDE SEQUENCE</scope>
    <source>
        <strain evidence="4">WSP0</strain>
        <tissue evidence="4">Leaf</tissue>
    </source>
</reference>
<protein>
    <recommendedName>
        <fullName evidence="3">Serpin domain-containing protein</fullName>
    </recommendedName>
</protein>
<evidence type="ECO:0000256" key="1">
    <source>
        <dbReference type="ARBA" id="ARBA00009500"/>
    </source>
</evidence>
<dbReference type="CDD" id="cd02043">
    <property type="entry name" value="serpinP_plants"/>
    <property type="match status" value="1"/>
</dbReference>
<dbReference type="InterPro" id="IPR042185">
    <property type="entry name" value="Serpin_sf_2"/>
</dbReference>
<dbReference type="PANTHER" id="PTHR11461">
    <property type="entry name" value="SERINE PROTEASE INHIBITOR, SERPIN"/>
    <property type="match status" value="1"/>
</dbReference>
<dbReference type="SMART" id="SM00093">
    <property type="entry name" value="SERPIN"/>
    <property type="match status" value="1"/>
</dbReference>
<proteinExistence type="inferred from homology"/>